<evidence type="ECO:0000256" key="1">
    <source>
        <dbReference type="ARBA" id="ARBA00006484"/>
    </source>
</evidence>
<dbReference type="InterPro" id="IPR036291">
    <property type="entry name" value="NAD(P)-bd_dom_sf"/>
</dbReference>
<proteinExistence type="inferred from homology"/>
<evidence type="ECO:0000313" key="3">
    <source>
        <dbReference type="EMBL" id="KAL0066255.1"/>
    </source>
</evidence>
<evidence type="ECO:0000256" key="2">
    <source>
        <dbReference type="ARBA" id="ARBA00023002"/>
    </source>
</evidence>
<dbReference type="Gene3D" id="3.40.50.720">
    <property type="entry name" value="NAD(P)-binding Rossmann-like Domain"/>
    <property type="match status" value="1"/>
</dbReference>
<evidence type="ECO:0000313" key="4">
    <source>
        <dbReference type="Proteomes" id="UP001437256"/>
    </source>
</evidence>
<name>A0ABR2ZX59_9AGAR</name>
<dbReference type="EMBL" id="JBBXMP010000037">
    <property type="protein sequence ID" value="KAL0066255.1"/>
    <property type="molecule type" value="Genomic_DNA"/>
</dbReference>
<gene>
    <name evidence="3" type="ORF">AAF712_006686</name>
</gene>
<keyword evidence="4" id="KW-1185">Reference proteome</keyword>
<dbReference type="PANTHER" id="PTHR24321">
    <property type="entry name" value="DEHYDROGENASES, SHORT CHAIN"/>
    <property type="match status" value="1"/>
</dbReference>
<dbReference type="SUPFAM" id="SSF51735">
    <property type="entry name" value="NAD(P)-binding Rossmann-fold domains"/>
    <property type="match status" value="1"/>
</dbReference>
<comment type="similarity">
    <text evidence="1">Belongs to the short-chain dehydrogenases/reductases (SDR) family.</text>
</comment>
<reference evidence="3 4" key="1">
    <citation type="submission" date="2024-05" db="EMBL/GenBank/DDBJ databases">
        <title>A draft genome resource for the thread blight pathogen Marasmius tenuissimus strain MS-2.</title>
        <authorList>
            <person name="Yulfo-Soto G.E."/>
            <person name="Baruah I.K."/>
            <person name="Amoako-Attah I."/>
            <person name="Bukari Y."/>
            <person name="Meinhardt L.W."/>
            <person name="Bailey B.A."/>
            <person name="Cohen S.P."/>
        </authorList>
    </citation>
    <scope>NUCLEOTIDE SEQUENCE [LARGE SCALE GENOMIC DNA]</scope>
    <source>
        <strain evidence="3 4">MS-2</strain>
    </source>
</reference>
<dbReference type="PANTHER" id="PTHR24321:SF8">
    <property type="entry name" value="ESTRADIOL 17-BETA-DEHYDROGENASE 8-RELATED"/>
    <property type="match status" value="1"/>
</dbReference>
<dbReference type="Proteomes" id="UP001437256">
    <property type="component" value="Unassembled WGS sequence"/>
</dbReference>
<keyword evidence="2" id="KW-0560">Oxidoreductase</keyword>
<dbReference type="CDD" id="cd05233">
    <property type="entry name" value="SDR_c"/>
    <property type="match status" value="1"/>
</dbReference>
<comment type="caution">
    <text evidence="3">The sequence shown here is derived from an EMBL/GenBank/DDBJ whole genome shotgun (WGS) entry which is preliminary data.</text>
</comment>
<accession>A0ABR2ZX59</accession>
<dbReference type="PRINTS" id="PR00081">
    <property type="entry name" value="GDHRDH"/>
</dbReference>
<dbReference type="Pfam" id="PF13561">
    <property type="entry name" value="adh_short_C2"/>
    <property type="match status" value="1"/>
</dbReference>
<sequence length="271" mass="29228">MLNLELDQFHVLITGASGGIGLETTRLFLEQGAKVTAQYNTSSDAFQDLNSPNFYYAQADLTSEASVQSLLASAAEKFGPVHVAVISHGVWIRDDVPVKDMTLDRWNRTMETNLTSSFLVAREFLKGLESAKQRGEDMARIDNASIVFVGSNAGRIGEATHADYSASKSAMMYGLTLSLKNEIVKTATRGRVNCVAPAWVYTPMAADALKDPAIVYQSLATTPLKKVGTTFDVAAQIAILASARVSGHITGQVMYVTGGMEGRLLNTEPKE</sequence>
<dbReference type="InterPro" id="IPR002347">
    <property type="entry name" value="SDR_fam"/>
</dbReference>
<protein>
    <submittedName>
        <fullName evidence="3">Uncharacterized protein</fullName>
    </submittedName>
</protein>
<organism evidence="3 4">
    <name type="scientific">Marasmius tenuissimus</name>
    <dbReference type="NCBI Taxonomy" id="585030"/>
    <lineage>
        <taxon>Eukaryota</taxon>
        <taxon>Fungi</taxon>
        <taxon>Dikarya</taxon>
        <taxon>Basidiomycota</taxon>
        <taxon>Agaricomycotina</taxon>
        <taxon>Agaricomycetes</taxon>
        <taxon>Agaricomycetidae</taxon>
        <taxon>Agaricales</taxon>
        <taxon>Marasmiineae</taxon>
        <taxon>Marasmiaceae</taxon>
        <taxon>Marasmius</taxon>
    </lineage>
</organism>